<feature type="binding site" evidence="7">
    <location>
        <position position="294"/>
    </location>
    <ligand>
        <name>Fe(2+)</name>
        <dbReference type="ChEBI" id="CHEBI:29033"/>
    </ligand>
</feature>
<dbReference type="GO" id="GO:0004325">
    <property type="term" value="F:ferrochelatase activity"/>
    <property type="evidence" value="ECO:0007669"/>
    <property type="project" value="UniProtKB-UniRule"/>
</dbReference>
<dbReference type="GO" id="GO:0046872">
    <property type="term" value="F:metal ion binding"/>
    <property type="evidence" value="ECO:0007669"/>
    <property type="project" value="UniProtKB-KW"/>
</dbReference>
<comment type="pathway">
    <text evidence="7">Porphyrin-containing compound metabolism; protoheme biosynthesis; protoheme from protoporphyrin-IX: step 1/1.</text>
</comment>
<comment type="catalytic activity">
    <reaction evidence="7">
        <text>heme b + 2 H(+) = protoporphyrin IX + Fe(2+)</text>
        <dbReference type="Rhea" id="RHEA:22584"/>
        <dbReference type="ChEBI" id="CHEBI:15378"/>
        <dbReference type="ChEBI" id="CHEBI:29033"/>
        <dbReference type="ChEBI" id="CHEBI:57306"/>
        <dbReference type="ChEBI" id="CHEBI:60344"/>
        <dbReference type="EC" id="4.98.1.1"/>
    </reaction>
</comment>
<gene>
    <name evidence="7" type="primary">hemH</name>
    <name evidence="9" type="ORF">DDR33_16625</name>
</gene>
<evidence type="ECO:0000313" key="10">
    <source>
        <dbReference type="Proteomes" id="UP000245647"/>
    </source>
</evidence>
<dbReference type="GO" id="GO:0005737">
    <property type="term" value="C:cytoplasm"/>
    <property type="evidence" value="ECO:0007669"/>
    <property type="project" value="UniProtKB-SubCell"/>
</dbReference>
<evidence type="ECO:0000256" key="1">
    <source>
        <dbReference type="ARBA" id="ARBA00007718"/>
    </source>
</evidence>
<dbReference type="UniPathway" id="UPA00252">
    <property type="reaction ID" value="UER00325"/>
</dbReference>
<keyword evidence="2 7" id="KW-0408">Iron</keyword>
<keyword evidence="10" id="KW-1185">Reference proteome</keyword>
<comment type="catalytic activity">
    <reaction evidence="6">
        <text>Fe-coproporphyrin III + 2 H(+) = coproporphyrin III + Fe(2+)</text>
        <dbReference type="Rhea" id="RHEA:49572"/>
        <dbReference type="ChEBI" id="CHEBI:15378"/>
        <dbReference type="ChEBI" id="CHEBI:29033"/>
        <dbReference type="ChEBI" id="CHEBI:68438"/>
        <dbReference type="ChEBI" id="CHEBI:131725"/>
        <dbReference type="EC" id="4.99.1.9"/>
    </reaction>
    <physiologicalReaction direction="right-to-left" evidence="6">
        <dbReference type="Rhea" id="RHEA:49574"/>
    </physiologicalReaction>
</comment>
<evidence type="ECO:0000256" key="4">
    <source>
        <dbReference type="ARBA" id="ARBA00023239"/>
    </source>
</evidence>
<dbReference type="InterPro" id="IPR001015">
    <property type="entry name" value="Ferrochelatase"/>
</dbReference>
<evidence type="ECO:0000256" key="5">
    <source>
        <dbReference type="ARBA" id="ARBA00023244"/>
    </source>
</evidence>
<dbReference type="InterPro" id="IPR033644">
    <property type="entry name" value="Ferrochelatase_C"/>
</dbReference>
<dbReference type="GO" id="GO:0006783">
    <property type="term" value="P:heme biosynthetic process"/>
    <property type="evidence" value="ECO:0007669"/>
    <property type="project" value="UniProtKB-UniRule"/>
</dbReference>
<keyword evidence="5 7" id="KW-0627">Porphyrin biosynthesis</keyword>
<dbReference type="CDD" id="cd00419">
    <property type="entry name" value="Ferrochelatase_C"/>
    <property type="match status" value="1"/>
</dbReference>
<evidence type="ECO:0000256" key="6">
    <source>
        <dbReference type="ARBA" id="ARBA00024536"/>
    </source>
</evidence>
<evidence type="ECO:0000256" key="2">
    <source>
        <dbReference type="ARBA" id="ARBA00023004"/>
    </source>
</evidence>
<accession>A0A2U2PE43</accession>
<dbReference type="EC" id="4.98.1.1" evidence="7"/>
<dbReference type="PANTHER" id="PTHR11108">
    <property type="entry name" value="FERROCHELATASE"/>
    <property type="match status" value="1"/>
</dbReference>
<evidence type="ECO:0000256" key="8">
    <source>
        <dbReference type="RuleBase" id="RU004185"/>
    </source>
</evidence>
<evidence type="ECO:0000256" key="3">
    <source>
        <dbReference type="ARBA" id="ARBA00023133"/>
    </source>
</evidence>
<evidence type="ECO:0000256" key="7">
    <source>
        <dbReference type="HAMAP-Rule" id="MF_00323"/>
    </source>
</evidence>
<organism evidence="9 10">
    <name type="scientific">Pararcticibacter amylolyticus</name>
    <dbReference type="NCBI Taxonomy" id="2173175"/>
    <lineage>
        <taxon>Bacteria</taxon>
        <taxon>Pseudomonadati</taxon>
        <taxon>Bacteroidota</taxon>
        <taxon>Sphingobacteriia</taxon>
        <taxon>Sphingobacteriales</taxon>
        <taxon>Sphingobacteriaceae</taxon>
        <taxon>Pararcticibacter</taxon>
    </lineage>
</organism>
<dbReference type="OrthoDB" id="9809741at2"/>
<dbReference type="NCBIfam" id="TIGR00109">
    <property type="entry name" value="hemH"/>
    <property type="match status" value="1"/>
</dbReference>
<comment type="caution">
    <text evidence="9">The sequence shown here is derived from an EMBL/GenBank/DDBJ whole genome shotgun (WGS) entry which is preliminary data.</text>
</comment>
<dbReference type="CDD" id="cd03411">
    <property type="entry name" value="Ferrochelatase_N"/>
    <property type="match status" value="1"/>
</dbReference>
<keyword evidence="3 7" id="KW-0350">Heme biosynthesis</keyword>
<dbReference type="HAMAP" id="MF_00323">
    <property type="entry name" value="Ferrochelatase"/>
    <property type="match status" value="1"/>
</dbReference>
<dbReference type="InterPro" id="IPR033659">
    <property type="entry name" value="Ferrochelatase_N"/>
</dbReference>
<comment type="subcellular location">
    <subcellularLocation>
        <location evidence="7">Cytoplasm</location>
    </subcellularLocation>
</comment>
<comment type="function">
    <text evidence="7">Catalyzes the ferrous insertion into protoporphyrin IX.</text>
</comment>
<name>A0A2U2PE43_9SPHI</name>
<dbReference type="Pfam" id="PF00762">
    <property type="entry name" value="Ferrochelatase"/>
    <property type="match status" value="1"/>
</dbReference>
<feature type="binding site" evidence="7">
    <location>
        <position position="191"/>
    </location>
    <ligand>
        <name>Fe(2+)</name>
        <dbReference type="ChEBI" id="CHEBI:29033"/>
    </ligand>
</feature>
<reference evidence="9 10" key="1">
    <citation type="submission" date="2018-04" db="EMBL/GenBank/DDBJ databases">
        <title>Pedobacter chongqingensis sp. nov., isolated from a rottenly hemp rope.</title>
        <authorList>
            <person name="Cai Y."/>
        </authorList>
    </citation>
    <scope>NUCLEOTIDE SEQUENCE [LARGE SCALE GENOMIC DNA]</scope>
    <source>
        <strain evidence="9 10">FJ4-8</strain>
    </source>
</reference>
<dbReference type="SUPFAM" id="SSF53800">
    <property type="entry name" value="Chelatase"/>
    <property type="match status" value="1"/>
</dbReference>
<dbReference type="PANTHER" id="PTHR11108:SF1">
    <property type="entry name" value="FERROCHELATASE, MITOCHONDRIAL"/>
    <property type="match status" value="1"/>
</dbReference>
<dbReference type="AlphaFoldDB" id="A0A2U2PE43"/>
<dbReference type="Proteomes" id="UP000245647">
    <property type="component" value="Unassembled WGS sequence"/>
</dbReference>
<dbReference type="RefSeq" id="WP_109416919.1">
    <property type="nucleotide sequence ID" value="NZ_QEAS01000013.1"/>
</dbReference>
<sequence length="338" mass="38234">MSKQGILLVNLGTPDSPSVSDVRRYLDEFLMDERVIDINPVGRTLLVKGIIVPFRGPKSAKTYQKVWTDNGSPLMYYSAKVKDLLQEKLGAGYHVELGMRYQNPSLPSALAKLKEAGVSSIRVIPLFPQYASATTGSVHQRVMEIVSKWQTIPDMSFVNSYHDDPDMIEIFAENGQKYHPETFDHVIFSFHGLPQRQLVKADDSQKHCLKSPDCCSKLTDVNKFCYSAQCYNTARLIAERLSIPKEKYTVTFQSRLGKDPWAQPYTSEVIHQLGKNGAKRLLVFSPAFVADCLETIYEIAEEYDLEFKALGGDKVQLVESLNDKPEWIAVLEKMSKRN</sequence>
<dbReference type="EMBL" id="QEAS01000013">
    <property type="protein sequence ID" value="PWG79675.1"/>
    <property type="molecule type" value="Genomic_DNA"/>
</dbReference>
<proteinExistence type="inferred from homology"/>
<keyword evidence="7" id="KW-0479">Metal-binding</keyword>
<comment type="similarity">
    <text evidence="1 7 8">Belongs to the ferrochelatase family.</text>
</comment>
<dbReference type="Gene3D" id="3.40.50.1400">
    <property type="match status" value="2"/>
</dbReference>
<protein>
    <recommendedName>
        <fullName evidence="7">Ferrochelatase</fullName>
        <ecNumber evidence="7">4.98.1.1</ecNumber>
    </recommendedName>
    <alternativeName>
        <fullName evidence="7">Heme synthase</fullName>
    </alternativeName>
    <alternativeName>
        <fullName evidence="7">Protoheme ferro-lyase</fullName>
    </alternativeName>
</protein>
<keyword evidence="7" id="KW-0963">Cytoplasm</keyword>
<evidence type="ECO:0000313" key="9">
    <source>
        <dbReference type="EMBL" id="PWG79675.1"/>
    </source>
</evidence>
<keyword evidence="4 7" id="KW-0456">Lyase</keyword>